<dbReference type="SUPFAM" id="SSF143011">
    <property type="entry name" value="RelE-like"/>
    <property type="match status" value="1"/>
</dbReference>
<dbReference type="AlphaFoldDB" id="A0A0G1RMA0"/>
<accession>A0A0G1RMA0</accession>
<gene>
    <name evidence="1" type="ORF">UX80_C0005G0022</name>
</gene>
<sequence length="54" mass="6426">MKVVYYNDFEKSLKKRILPDPKLYQKFKSRLSLRLSEPTSSLLRDHKLRGEKSG</sequence>
<proteinExistence type="predicted"/>
<reference evidence="1 2" key="1">
    <citation type="journal article" date="2015" name="Nature">
        <title>rRNA introns, odd ribosomes, and small enigmatic genomes across a large radiation of phyla.</title>
        <authorList>
            <person name="Brown C.T."/>
            <person name="Hug L.A."/>
            <person name="Thomas B.C."/>
            <person name="Sharon I."/>
            <person name="Castelle C.J."/>
            <person name="Singh A."/>
            <person name="Wilkins M.J."/>
            <person name="Williams K.H."/>
            <person name="Banfield J.F."/>
        </authorList>
    </citation>
    <scope>NUCLEOTIDE SEQUENCE [LARGE SCALE GENOMIC DNA]</scope>
</reference>
<dbReference type="Proteomes" id="UP000034307">
    <property type="component" value="Unassembled WGS sequence"/>
</dbReference>
<evidence type="ECO:0000313" key="2">
    <source>
        <dbReference type="Proteomes" id="UP000034307"/>
    </source>
</evidence>
<protein>
    <recommendedName>
        <fullName evidence="3">Plasmid stabilization system</fullName>
    </recommendedName>
</protein>
<dbReference type="EMBL" id="LCNO01000005">
    <property type="protein sequence ID" value="KKU58202.1"/>
    <property type="molecule type" value="Genomic_DNA"/>
</dbReference>
<evidence type="ECO:0008006" key="3">
    <source>
        <dbReference type="Google" id="ProtNLM"/>
    </source>
</evidence>
<evidence type="ECO:0000313" key="1">
    <source>
        <dbReference type="EMBL" id="KKU58202.1"/>
    </source>
</evidence>
<name>A0A0G1RMA0_9BACT</name>
<dbReference type="InterPro" id="IPR035093">
    <property type="entry name" value="RelE/ParE_toxin_dom_sf"/>
</dbReference>
<organism evidence="1 2">
    <name type="scientific">Candidatus Amesbacteria bacterium GW2011_GWA2_47_11b</name>
    <dbReference type="NCBI Taxonomy" id="1618358"/>
    <lineage>
        <taxon>Bacteria</taxon>
        <taxon>Candidatus Amesiibacteriota</taxon>
    </lineage>
</organism>
<dbReference type="STRING" id="1618358.UX80_C0005G0022"/>
<comment type="caution">
    <text evidence="1">The sequence shown here is derived from an EMBL/GenBank/DDBJ whole genome shotgun (WGS) entry which is preliminary data.</text>
</comment>